<dbReference type="Pfam" id="PF04740">
    <property type="entry name" value="LXG"/>
    <property type="match status" value="1"/>
</dbReference>
<evidence type="ECO:0000259" key="2">
    <source>
        <dbReference type="PROSITE" id="PS51756"/>
    </source>
</evidence>
<gene>
    <name evidence="3" type="ORF">SAMN05421782_101250</name>
</gene>
<reference evidence="3 4" key="1">
    <citation type="submission" date="2016-10" db="EMBL/GenBank/DDBJ databases">
        <authorList>
            <person name="Varghese N."/>
            <person name="Submissions S."/>
        </authorList>
    </citation>
    <scope>NUCLEOTIDE SEQUENCE [LARGE SCALE GENOMIC DNA]</scope>
    <source>
        <strain evidence="3 4">ATCC 49954</strain>
    </source>
</reference>
<proteinExistence type="inferred from homology"/>
<comment type="similarity">
    <text evidence="1">In the N-terminal section; belongs to the LXG family.</text>
</comment>
<name>A0AAX2DL37_LISIV</name>
<organism evidence="3 4">
    <name type="scientific">Listeria ivanovii</name>
    <dbReference type="NCBI Taxonomy" id="1638"/>
    <lineage>
        <taxon>Bacteria</taxon>
        <taxon>Bacillati</taxon>
        <taxon>Bacillota</taxon>
        <taxon>Bacilli</taxon>
        <taxon>Bacillales</taxon>
        <taxon>Listeriaceae</taxon>
        <taxon>Listeria</taxon>
    </lineage>
</organism>
<protein>
    <submittedName>
        <fullName evidence="3">LXG domain of WXG superfamily protein</fullName>
    </submittedName>
</protein>
<dbReference type="RefSeq" id="WP_003718147.1">
    <property type="nucleotide sequence ID" value="NZ_FNMX01000001.1"/>
</dbReference>
<dbReference type="AlphaFoldDB" id="A0AAX2DL37"/>
<evidence type="ECO:0000256" key="1">
    <source>
        <dbReference type="ARBA" id="ARBA00034117"/>
    </source>
</evidence>
<evidence type="ECO:0000313" key="3">
    <source>
        <dbReference type="EMBL" id="SDW05681.1"/>
    </source>
</evidence>
<accession>A0AAX2DL37</accession>
<dbReference type="Proteomes" id="UP000183610">
    <property type="component" value="Unassembled WGS sequence"/>
</dbReference>
<dbReference type="EMBL" id="FNMX01000001">
    <property type="protein sequence ID" value="SDW05681.1"/>
    <property type="molecule type" value="Genomic_DNA"/>
</dbReference>
<sequence>MGKRVHFDEIQNFSNVFNQSGNEEIMKLQSLLENINEIGSLESFQGKSAQTAKAYLNEVHGTVMILLVQAISRVRELVTDDIGRFQQDVDSNPATRIDEEYLKDIKKKVEKNYTKFNDIHEDINKIVSRVNDLVPNGTPSKITIKDSKDDFVKNINLLDTHLDNYDKRKRAGINEVKKILKQIESILLSEASYHDNGKGIISYNIEGIYEKDGVDKELIKGSVLDVLGTGSDLFALSITSKDMAVLAMNNGLTVQKKMVGGEMKYTVYGNKDQLRKLDVKLNSAARSQKNIKIYDSSKGYTKFGKRLIEAYPALRGTTGSKLEMLKGFAGGMKEPLTSIKEPFVGGFKDLSGVGKVAKGLGVFGIGVTIISNMNEELRDGFQGYTDARRIAVDSTIDIGSSAAALYTGATFGAKYAGPEGALVFGGGAFFVDMGLNIFGVKDSWKRGVNKKIDQFENWYFVGEKVK</sequence>
<comment type="caution">
    <text evidence="3">The sequence shown here is derived from an EMBL/GenBank/DDBJ whole genome shotgun (WGS) entry which is preliminary data.</text>
</comment>
<feature type="domain" description="LXG" evidence="2">
    <location>
        <begin position="1"/>
        <end position="240"/>
    </location>
</feature>
<dbReference type="InterPro" id="IPR006829">
    <property type="entry name" value="LXG_dom"/>
</dbReference>
<evidence type="ECO:0000313" key="4">
    <source>
        <dbReference type="Proteomes" id="UP000183610"/>
    </source>
</evidence>
<dbReference type="PROSITE" id="PS51756">
    <property type="entry name" value="LXG"/>
    <property type="match status" value="1"/>
</dbReference>